<dbReference type="AlphaFoldDB" id="A0A7S4GCI9"/>
<dbReference type="EMBL" id="HBJA01127331">
    <property type="protein sequence ID" value="CAE0832583.1"/>
    <property type="molecule type" value="Transcribed_RNA"/>
</dbReference>
<keyword evidence="1" id="KW-1133">Transmembrane helix</keyword>
<keyword evidence="1" id="KW-0812">Transmembrane</keyword>
<gene>
    <name evidence="2" type="ORF">EGYM00163_LOCUS43868</name>
</gene>
<accession>A0A7S4GCI9</accession>
<name>A0A7S4GCI9_9EUGL</name>
<protein>
    <submittedName>
        <fullName evidence="2">Uncharacterized protein</fullName>
    </submittedName>
</protein>
<proteinExistence type="predicted"/>
<feature type="transmembrane region" description="Helical" evidence="1">
    <location>
        <begin position="36"/>
        <end position="55"/>
    </location>
</feature>
<sequence>MHNMLRGHQWLPPPPSHRGLQAAHSAIRCPVGENKALRFSFFFFAFIIIMWRVFIKWAQQPQGPGGCVGPYMSGHTTVPIPCNPLPFASSALGHYIGIPLCLAGTPDHYGVGHHPTQHKAHRPLQQT</sequence>
<reference evidence="2" key="1">
    <citation type="submission" date="2021-01" db="EMBL/GenBank/DDBJ databases">
        <authorList>
            <person name="Corre E."/>
            <person name="Pelletier E."/>
            <person name="Niang G."/>
            <person name="Scheremetjew M."/>
            <person name="Finn R."/>
            <person name="Kale V."/>
            <person name="Holt S."/>
            <person name="Cochrane G."/>
            <person name="Meng A."/>
            <person name="Brown T."/>
            <person name="Cohen L."/>
        </authorList>
    </citation>
    <scope>NUCLEOTIDE SEQUENCE</scope>
    <source>
        <strain evidence="2">CCMP1594</strain>
    </source>
</reference>
<keyword evidence="1" id="KW-0472">Membrane</keyword>
<organism evidence="2">
    <name type="scientific">Eutreptiella gymnastica</name>
    <dbReference type="NCBI Taxonomy" id="73025"/>
    <lineage>
        <taxon>Eukaryota</taxon>
        <taxon>Discoba</taxon>
        <taxon>Euglenozoa</taxon>
        <taxon>Euglenida</taxon>
        <taxon>Spirocuta</taxon>
        <taxon>Euglenophyceae</taxon>
        <taxon>Eutreptiales</taxon>
        <taxon>Eutreptiaceae</taxon>
        <taxon>Eutreptiella</taxon>
    </lineage>
</organism>
<evidence type="ECO:0000256" key="1">
    <source>
        <dbReference type="SAM" id="Phobius"/>
    </source>
</evidence>
<evidence type="ECO:0000313" key="2">
    <source>
        <dbReference type="EMBL" id="CAE0832583.1"/>
    </source>
</evidence>